<name>A0A9P3CKP0_9PEZI</name>
<feature type="compositionally biased region" description="Polar residues" evidence="1">
    <location>
        <begin position="54"/>
        <end position="66"/>
    </location>
</feature>
<dbReference type="AlphaFoldDB" id="A0A9P3CKP0"/>
<gene>
    <name evidence="2" type="ORF">CKM354_000481800</name>
</gene>
<dbReference type="OrthoDB" id="3638395at2759"/>
<evidence type="ECO:0000313" key="2">
    <source>
        <dbReference type="EMBL" id="GIZ41515.1"/>
    </source>
</evidence>
<proteinExistence type="predicted"/>
<protein>
    <submittedName>
        <fullName evidence="2">Uncharacterized protein</fullName>
    </submittedName>
</protein>
<keyword evidence="3" id="KW-1185">Reference proteome</keyword>
<sequence>MDCFQELTLDICHCGAASCEHHLLAQLREVENRALKQMVRELTAERDSRRLSDVQATQDQDASASTDCAGAETKPWDGATLWGEIDFPANESGSDSGYFSDDFQSEEGDADAISAEVSSDDATEAGHASDWTETWGQSEQPTSTTAWDDIGEETFVRTVPDDKKALWEPSAHSRVAAEVLSDVLDEALLSCSRTVYKAFDKLDRETCFEKWDGPKHVGWGRSEMLDALFTRTNFYQVFGGNQEAGKLALDAAVRMRNAACHPCNRRRGDAEACTVEYVDNLLAMAQDLPRMLGNSEEVDVMQGLRDKLQTEAQKTWTELLELAAHPVEPTMDNVSKALCRTSWDFGFALLPEEKDIPLLVAALRQEAESRRRKDNAGPRW</sequence>
<feature type="region of interest" description="Disordered" evidence="1">
    <location>
        <begin position="46"/>
        <end position="75"/>
    </location>
</feature>
<dbReference type="GeneID" id="68290393"/>
<feature type="compositionally biased region" description="Polar residues" evidence="1">
    <location>
        <begin position="131"/>
        <end position="145"/>
    </location>
</feature>
<accession>A0A9P3CKP0</accession>
<dbReference type="Proteomes" id="UP000825890">
    <property type="component" value="Unassembled WGS sequence"/>
</dbReference>
<dbReference type="EMBL" id="BOLY01000003">
    <property type="protein sequence ID" value="GIZ41515.1"/>
    <property type="molecule type" value="Genomic_DNA"/>
</dbReference>
<evidence type="ECO:0000256" key="1">
    <source>
        <dbReference type="SAM" id="MobiDB-lite"/>
    </source>
</evidence>
<reference evidence="2 3" key="1">
    <citation type="submission" date="2021-01" db="EMBL/GenBank/DDBJ databases">
        <title>Cercospora kikuchii MAFF 305040 whole genome shotgun sequence.</title>
        <authorList>
            <person name="Kashiwa T."/>
            <person name="Suzuki T."/>
        </authorList>
    </citation>
    <scope>NUCLEOTIDE SEQUENCE [LARGE SCALE GENOMIC DNA]</scope>
    <source>
        <strain evidence="2 3">MAFF 305040</strain>
    </source>
</reference>
<organism evidence="2 3">
    <name type="scientific">Cercospora kikuchii</name>
    <dbReference type="NCBI Taxonomy" id="84275"/>
    <lineage>
        <taxon>Eukaryota</taxon>
        <taxon>Fungi</taxon>
        <taxon>Dikarya</taxon>
        <taxon>Ascomycota</taxon>
        <taxon>Pezizomycotina</taxon>
        <taxon>Dothideomycetes</taxon>
        <taxon>Dothideomycetidae</taxon>
        <taxon>Mycosphaerellales</taxon>
        <taxon>Mycosphaerellaceae</taxon>
        <taxon>Cercospora</taxon>
    </lineage>
</organism>
<feature type="region of interest" description="Disordered" evidence="1">
    <location>
        <begin position="122"/>
        <end position="145"/>
    </location>
</feature>
<dbReference type="RefSeq" id="XP_044656002.1">
    <property type="nucleotide sequence ID" value="XM_044800067.1"/>
</dbReference>
<comment type="caution">
    <text evidence="2">The sequence shown here is derived from an EMBL/GenBank/DDBJ whole genome shotgun (WGS) entry which is preliminary data.</text>
</comment>
<evidence type="ECO:0000313" key="3">
    <source>
        <dbReference type="Proteomes" id="UP000825890"/>
    </source>
</evidence>